<name>A0A0F9QRM6_9ZZZZ</name>
<comment type="caution">
    <text evidence="1">The sequence shown here is derived from an EMBL/GenBank/DDBJ whole genome shotgun (WGS) entry which is preliminary data.</text>
</comment>
<dbReference type="Pfam" id="PF14354">
    <property type="entry name" value="Lar_restr_allev"/>
    <property type="match status" value="1"/>
</dbReference>
<organism evidence="1">
    <name type="scientific">marine sediment metagenome</name>
    <dbReference type="NCBI Taxonomy" id="412755"/>
    <lineage>
        <taxon>unclassified sequences</taxon>
        <taxon>metagenomes</taxon>
        <taxon>ecological metagenomes</taxon>
    </lineage>
</organism>
<reference evidence="1" key="1">
    <citation type="journal article" date="2015" name="Nature">
        <title>Complex archaea that bridge the gap between prokaryotes and eukaryotes.</title>
        <authorList>
            <person name="Spang A."/>
            <person name="Saw J.H."/>
            <person name="Jorgensen S.L."/>
            <person name="Zaremba-Niedzwiedzka K."/>
            <person name="Martijn J."/>
            <person name="Lind A.E."/>
            <person name="van Eijk R."/>
            <person name="Schleper C."/>
            <person name="Guy L."/>
            <person name="Ettema T.J."/>
        </authorList>
    </citation>
    <scope>NUCLEOTIDE SEQUENCE</scope>
</reference>
<dbReference type="EMBL" id="LAZR01001410">
    <property type="protein sequence ID" value="KKN45129.1"/>
    <property type="molecule type" value="Genomic_DNA"/>
</dbReference>
<accession>A0A0F9QRM6</accession>
<sequence>MTAPRVGASPTGQTHYLDDEGLPLCNVRVSDALTVSAVWAEPQRQRCRTKYAKPCPFCGEEPTFFEPAETGDPGSLWCPNCDASGPTRDGHRTHTWTDIYGKEHSQKQAVHHENRLHVFNAWNRRASFPTLSETGD</sequence>
<dbReference type="AlphaFoldDB" id="A0A0F9QRM6"/>
<proteinExistence type="predicted"/>
<evidence type="ECO:0000313" key="1">
    <source>
        <dbReference type="EMBL" id="KKN45129.1"/>
    </source>
</evidence>
<gene>
    <name evidence="1" type="ORF">LCGC14_0686310</name>
</gene>
<protein>
    <submittedName>
        <fullName evidence="1">Uncharacterized protein</fullName>
    </submittedName>
</protein>